<protein>
    <submittedName>
        <fullName evidence="3">Disks large-associated protein 4</fullName>
    </submittedName>
</protein>
<evidence type="ECO:0000256" key="1">
    <source>
        <dbReference type="ARBA" id="ARBA00008839"/>
    </source>
</evidence>
<dbReference type="GO" id="GO:0023052">
    <property type="term" value="P:signaling"/>
    <property type="evidence" value="ECO:0007669"/>
    <property type="project" value="InterPro"/>
</dbReference>
<name>A0A195BNW5_9HYME</name>
<feature type="compositionally biased region" description="Basic and acidic residues" evidence="2">
    <location>
        <begin position="96"/>
        <end position="109"/>
    </location>
</feature>
<dbReference type="Pfam" id="PF03359">
    <property type="entry name" value="GKAP"/>
    <property type="match status" value="1"/>
</dbReference>
<accession>A0A195BNW5</accession>
<feature type="compositionally biased region" description="Basic and acidic residues" evidence="2">
    <location>
        <begin position="900"/>
        <end position="920"/>
    </location>
</feature>
<dbReference type="PANTHER" id="PTHR12353:SF31">
    <property type="entry name" value="LD44824P"/>
    <property type="match status" value="1"/>
</dbReference>
<dbReference type="GO" id="GO:0060090">
    <property type="term" value="F:molecular adaptor activity"/>
    <property type="evidence" value="ECO:0007669"/>
    <property type="project" value="TreeGrafter"/>
</dbReference>
<sequence length="941" mass="103967">MRRKRKRKSCSGRDEIRNASLRQLVILETCSSSCDRYIGSRRPQAIVASQLQSAVTRSRLRMPLKIESGTYTVNPVAKKNVSKFLLWKHWRRSVHEDRVDEERQPRRGGGEVAGLEDVDDSCTATVTSSVPGAGGIRSHRRTRPLSLAVQPLNYHRLDPDPRPPAQIATRHHPNMTSQESIGSCSLDVDRSASDRSDFRCFKVGGGSPISPPLLSRRLVDAFCSVKMPIGFRLQASLHQVQTLLFLVVAKKALTRESLYRESLCSVFQDRRGNLDERGELSLAHLNSAKCVGAEEDRRIFANARSKFPLSENTVDSVSEKTLHSLNLSCNGEPVSPEKLANGSSETLQKSHLTPDEKKLNASNVHHGSPEPELTTAKKPSYLGLACSISGYSGITRYDSKLREGFRSRDSSPGTRLITRDTSPAGFRSNENLNVPTPQYPPKSKSISPLAMDRQNGFTNGVKEECKVETYMESRNSISLTYQGYSEVDKAVSLHPPTLSELSPIRTSTAVSKRSPGLSPMMSCGQQNKSMGTTGFSSPKQGITNLSGASFSDTSILNGSSIEVENQVLNTSSSSEKSFIQQRVERLYGPGALAQGFFFKRSITKLNISDSSFNKSSNNNDISADNANTEESLKNLPVLRHLRPEFRAQLPVVSSRKPTDGTEQVIKPLQRIMPVTRKTEQMSLPTINSPTNVIRRIPITIEGDIPQRDTTSKSIPDQQPAAPKVVLPVLEPSASSTNIAKQAQEAEKVVEEKDGHYFMKLLKQETDRLLSLAASAEAELASGDTVALPEEAAGKLRSAAGKARLLASQKMQQFEGLCQKNINQVPGEEFPTTNEDLAGFWDMVMLQVVQVNELFDQIEKLRKSQWQEVVPDKKAASASQQNGKRRVIPVHKAKSTANSEANKKAREAREQARRQIIEERRRAMRSNAQNVDNSVEIFAPET</sequence>
<feature type="region of interest" description="Disordered" evidence="2">
    <location>
        <begin position="327"/>
        <end position="376"/>
    </location>
</feature>
<dbReference type="AlphaFoldDB" id="A0A195BNW5"/>
<dbReference type="GO" id="GO:0099572">
    <property type="term" value="C:postsynaptic specialization"/>
    <property type="evidence" value="ECO:0007669"/>
    <property type="project" value="TreeGrafter"/>
</dbReference>
<gene>
    <name evidence="3" type="ORF">ALC53_03664</name>
</gene>
<comment type="similarity">
    <text evidence="1">Belongs to the SAPAP family.</text>
</comment>
<dbReference type="STRING" id="520822.A0A195BNW5"/>
<organism evidence="3 4">
    <name type="scientific">Atta colombica</name>
    <dbReference type="NCBI Taxonomy" id="520822"/>
    <lineage>
        <taxon>Eukaryota</taxon>
        <taxon>Metazoa</taxon>
        <taxon>Ecdysozoa</taxon>
        <taxon>Arthropoda</taxon>
        <taxon>Hexapoda</taxon>
        <taxon>Insecta</taxon>
        <taxon>Pterygota</taxon>
        <taxon>Neoptera</taxon>
        <taxon>Endopterygota</taxon>
        <taxon>Hymenoptera</taxon>
        <taxon>Apocrita</taxon>
        <taxon>Aculeata</taxon>
        <taxon>Formicoidea</taxon>
        <taxon>Formicidae</taxon>
        <taxon>Myrmicinae</taxon>
        <taxon>Atta</taxon>
    </lineage>
</organism>
<feature type="region of interest" description="Disordered" evidence="2">
    <location>
        <begin position="404"/>
        <end position="449"/>
    </location>
</feature>
<feature type="region of interest" description="Disordered" evidence="2">
    <location>
        <begin position="891"/>
        <end position="941"/>
    </location>
</feature>
<proteinExistence type="inferred from homology"/>
<reference evidence="3 4" key="1">
    <citation type="submission" date="2015-09" db="EMBL/GenBank/DDBJ databases">
        <title>Atta colombica WGS genome.</title>
        <authorList>
            <person name="Nygaard S."/>
            <person name="Hu H."/>
            <person name="Boomsma J."/>
            <person name="Zhang G."/>
        </authorList>
    </citation>
    <scope>NUCLEOTIDE SEQUENCE [LARGE SCALE GENOMIC DNA]</scope>
    <source>
        <strain evidence="3">Treedump-2</strain>
        <tissue evidence="3">Whole body</tissue>
    </source>
</reference>
<evidence type="ECO:0000313" key="4">
    <source>
        <dbReference type="Proteomes" id="UP000078540"/>
    </source>
</evidence>
<feature type="region of interest" description="Disordered" evidence="2">
    <location>
        <begin position="96"/>
        <end position="116"/>
    </location>
</feature>
<dbReference type="InterPro" id="IPR005026">
    <property type="entry name" value="SAPAP"/>
</dbReference>
<evidence type="ECO:0000313" key="3">
    <source>
        <dbReference type="EMBL" id="KYM87047.1"/>
    </source>
</evidence>
<dbReference type="Proteomes" id="UP000078540">
    <property type="component" value="Unassembled WGS sequence"/>
</dbReference>
<dbReference type="EMBL" id="KQ976435">
    <property type="protein sequence ID" value="KYM87047.1"/>
    <property type="molecule type" value="Genomic_DNA"/>
</dbReference>
<dbReference type="GO" id="GO:0098978">
    <property type="term" value="C:glutamatergic synapse"/>
    <property type="evidence" value="ECO:0007669"/>
    <property type="project" value="TreeGrafter"/>
</dbReference>
<feature type="compositionally biased region" description="Polar residues" evidence="2">
    <location>
        <begin position="341"/>
        <end position="351"/>
    </location>
</feature>
<dbReference type="PANTHER" id="PTHR12353">
    <property type="entry name" value="DISKS LARGE-ASSOCIATED PROTEIN DAP SAP90/PSD-95-ASSOCIATED PROTEIN"/>
    <property type="match status" value="1"/>
</dbReference>
<keyword evidence="4" id="KW-1185">Reference proteome</keyword>
<evidence type="ECO:0000256" key="2">
    <source>
        <dbReference type="SAM" id="MobiDB-lite"/>
    </source>
</evidence>